<keyword evidence="1" id="KW-0812">Transmembrane</keyword>
<comment type="caution">
    <text evidence="2">The sequence shown here is derived from an EMBL/GenBank/DDBJ whole genome shotgun (WGS) entry which is preliminary data.</text>
</comment>
<dbReference type="EMBL" id="JYHV01000037">
    <property type="protein sequence ID" value="KJH79668.1"/>
    <property type="molecule type" value="Genomic_DNA"/>
</dbReference>
<gene>
    <name evidence="2" type="ORF">UF78_21185</name>
</gene>
<accession>A0A0D9AF53</accession>
<evidence type="ECO:0008006" key="4">
    <source>
        <dbReference type="Google" id="ProtNLM"/>
    </source>
</evidence>
<evidence type="ECO:0000313" key="3">
    <source>
        <dbReference type="Proteomes" id="UP000032487"/>
    </source>
</evidence>
<proteinExistence type="predicted"/>
<dbReference type="OrthoDB" id="6962703at2"/>
<organism evidence="2 3">
    <name type="scientific">Stutzerimonas stutzeri</name>
    <name type="common">Pseudomonas stutzeri</name>
    <dbReference type="NCBI Taxonomy" id="316"/>
    <lineage>
        <taxon>Bacteria</taxon>
        <taxon>Pseudomonadati</taxon>
        <taxon>Pseudomonadota</taxon>
        <taxon>Gammaproteobacteria</taxon>
        <taxon>Pseudomonadales</taxon>
        <taxon>Pseudomonadaceae</taxon>
        <taxon>Stutzerimonas</taxon>
    </lineage>
</organism>
<dbReference type="Pfam" id="PF11120">
    <property type="entry name" value="CBP_BcsF"/>
    <property type="match status" value="1"/>
</dbReference>
<keyword evidence="1" id="KW-1133">Transmembrane helix</keyword>
<dbReference type="RefSeq" id="WP_045164177.1">
    <property type="nucleotide sequence ID" value="NZ_JYHV01000037.1"/>
</dbReference>
<dbReference type="PATRIC" id="fig|316.101.peg.3085"/>
<sequence length="63" mass="7085">MTLEQLLEVAGLFTVIGACIGWLIATSHYKIVRSFDRLLPPRYLKTAALRRRPAGSIGEEEKQ</sequence>
<keyword evidence="1" id="KW-0472">Membrane</keyword>
<name>A0A0D9AF53_STUST</name>
<dbReference type="AlphaFoldDB" id="A0A0D9AF53"/>
<evidence type="ECO:0000256" key="1">
    <source>
        <dbReference type="SAM" id="Phobius"/>
    </source>
</evidence>
<dbReference type="InterPro" id="IPR019995">
    <property type="entry name" value="Cellulose_BcsF/YhjT"/>
</dbReference>
<dbReference type="Proteomes" id="UP000032487">
    <property type="component" value="Unassembled WGS sequence"/>
</dbReference>
<reference evidence="2 3" key="1">
    <citation type="submission" date="2015-02" db="EMBL/GenBank/DDBJ databases">
        <title>Draft genome sequence of Pseudomonas stutzeri NT0128 isolated from wheat (Triticum turgidum) rhizosphere.</title>
        <authorList>
            <person name="Tovi N."/>
            <person name="Frenk S."/>
            <person name="Hadar Y."/>
            <person name="Minz D."/>
        </authorList>
    </citation>
    <scope>NUCLEOTIDE SEQUENCE [LARGE SCALE GENOMIC DNA]</scope>
    <source>
        <strain evidence="2 3">NT0128</strain>
    </source>
</reference>
<protein>
    <recommendedName>
        <fullName evidence="4">Cellulose biosynthesis protein BcsF</fullName>
    </recommendedName>
</protein>
<evidence type="ECO:0000313" key="2">
    <source>
        <dbReference type="EMBL" id="KJH79668.1"/>
    </source>
</evidence>
<feature type="transmembrane region" description="Helical" evidence="1">
    <location>
        <begin position="6"/>
        <end position="25"/>
    </location>
</feature>